<dbReference type="EMBL" id="CP026604">
    <property type="protein sequence ID" value="AWB64963.1"/>
    <property type="molecule type" value="Genomic_DNA"/>
</dbReference>
<evidence type="ECO:0000313" key="2">
    <source>
        <dbReference type="Proteomes" id="UP000244441"/>
    </source>
</evidence>
<dbReference type="InterPro" id="IPR021879">
    <property type="entry name" value="VC2046_fam"/>
</dbReference>
<dbReference type="Pfam" id="PF11993">
    <property type="entry name" value="VC2046"/>
    <property type="match status" value="1"/>
</dbReference>
<keyword evidence="2" id="KW-1185">Reference proteome</keyword>
<dbReference type="KEGG" id="cate:C2869_00245"/>
<accession>A0A2S0VL79</accession>
<gene>
    <name evidence="1" type="ORF">C2869_00245</name>
</gene>
<dbReference type="AlphaFoldDB" id="A0A2S0VL79"/>
<proteinExistence type="predicted"/>
<name>A0A2S0VL79_9ALTE</name>
<organism evidence="1 2">
    <name type="scientific">Saccharobesus litoralis</name>
    <dbReference type="NCBI Taxonomy" id="2172099"/>
    <lineage>
        <taxon>Bacteria</taxon>
        <taxon>Pseudomonadati</taxon>
        <taxon>Pseudomonadota</taxon>
        <taxon>Gammaproteobacteria</taxon>
        <taxon>Alteromonadales</taxon>
        <taxon>Alteromonadaceae</taxon>
        <taxon>Saccharobesus</taxon>
    </lineage>
</organism>
<dbReference type="Proteomes" id="UP000244441">
    <property type="component" value="Chromosome"/>
</dbReference>
<dbReference type="OrthoDB" id="6330693at2"/>
<protein>
    <submittedName>
        <fullName evidence="1">Uncharacterized protein</fullName>
    </submittedName>
</protein>
<sequence length="167" mass="18920">MQQQPLVHELQLGNKLNHAIGQPSRADFGLLVAMLSEQAQEFAQFQLEKQQIPQDNHQEEKLKAELGIVEPLRLSADENYFKHAHNINKGLHQAGMASMCLNRYLIRDALSQYNDPNKLDDNVLANCSLHAARRIKAQEEGKDPALEIEQDLTQLKEVIEQANQYAA</sequence>
<evidence type="ECO:0000313" key="1">
    <source>
        <dbReference type="EMBL" id="AWB64963.1"/>
    </source>
</evidence>
<dbReference type="RefSeq" id="WP_108601042.1">
    <property type="nucleotide sequence ID" value="NZ_CP026604.1"/>
</dbReference>
<reference evidence="1 2" key="1">
    <citation type="submission" date="2018-01" db="EMBL/GenBank/DDBJ databases">
        <title>Genome sequence of a Cantenovulum-like bacteria.</title>
        <authorList>
            <person name="Tan W.R."/>
            <person name="Lau N.-S."/>
            <person name="Go F."/>
            <person name="Amirul A.-A.A."/>
        </authorList>
    </citation>
    <scope>NUCLEOTIDE SEQUENCE [LARGE SCALE GENOMIC DNA]</scope>
    <source>
        <strain evidence="1 2">CCB-QB4</strain>
    </source>
</reference>